<dbReference type="InterPro" id="IPR036259">
    <property type="entry name" value="MFS_trans_sf"/>
</dbReference>
<dbReference type="EMBL" id="MKCS01000001">
    <property type="protein sequence ID" value="OHX14433.1"/>
    <property type="molecule type" value="Genomic_DNA"/>
</dbReference>
<dbReference type="Proteomes" id="UP000180088">
    <property type="component" value="Unassembled WGS sequence"/>
</dbReference>
<reference evidence="2 3" key="1">
    <citation type="submission" date="2016-09" db="EMBL/GenBank/DDBJ databases">
        <title>Chromobacterium muskegensis sp. nov., an insecticidal bacterium isolated from Sphagnum bogs.</title>
        <authorList>
            <person name="Sparks M.E."/>
            <person name="Blackburn M.B."/>
            <person name="Gundersen-Rindal D.E."/>
            <person name="Mitchell A."/>
            <person name="Farrar R."/>
            <person name="Kuhar D."/>
        </authorList>
    </citation>
    <scope>NUCLEOTIDE SEQUENCE [LARGE SCALE GENOMIC DNA]</scope>
    <source>
        <strain evidence="2 3">37-2</strain>
    </source>
</reference>
<comment type="caution">
    <text evidence="2">The sequence shown here is derived from an EMBL/GenBank/DDBJ whole genome shotgun (WGS) entry which is preliminary data.</text>
</comment>
<feature type="transmembrane region" description="Helical" evidence="1">
    <location>
        <begin position="12"/>
        <end position="36"/>
    </location>
</feature>
<dbReference type="AlphaFoldDB" id="A0A1S1X4N2"/>
<protein>
    <submittedName>
        <fullName evidence="2">Uncharacterized protein</fullName>
    </submittedName>
</protein>
<accession>A0A1S1X4N2</accession>
<dbReference type="SUPFAM" id="SSF103473">
    <property type="entry name" value="MFS general substrate transporter"/>
    <property type="match status" value="1"/>
</dbReference>
<name>A0A1S1X4N2_9NEIS</name>
<keyword evidence="1" id="KW-1133">Transmembrane helix</keyword>
<feature type="transmembrane region" description="Helical" evidence="1">
    <location>
        <begin position="88"/>
        <end position="107"/>
    </location>
</feature>
<organism evidence="2 3">
    <name type="scientific">Chromobacterium sphagni</name>
    <dbReference type="NCBI Taxonomy" id="1903179"/>
    <lineage>
        <taxon>Bacteria</taxon>
        <taxon>Pseudomonadati</taxon>
        <taxon>Pseudomonadota</taxon>
        <taxon>Betaproteobacteria</taxon>
        <taxon>Neisseriales</taxon>
        <taxon>Chromobacteriaceae</taxon>
        <taxon>Chromobacterium</taxon>
    </lineage>
</organism>
<dbReference type="RefSeq" id="WP_071116090.1">
    <property type="nucleotide sequence ID" value="NZ_MKCS01000001.1"/>
</dbReference>
<gene>
    <name evidence="2" type="ORF">BI347_13670</name>
</gene>
<evidence type="ECO:0000256" key="1">
    <source>
        <dbReference type="SAM" id="Phobius"/>
    </source>
</evidence>
<keyword evidence="1" id="KW-0812">Transmembrane</keyword>
<sequence length="110" mass="12025">MSAAAVNAPHRGMVTISIMLATIMQALDTTIANVALTHMQGSLQSSQDQISWVFVLYRRRGHRHPADRLAVRAMGAALGAYIDNFKMMMWLSLAVLPLLLLITRPAASAH</sequence>
<evidence type="ECO:0000313" key="3">
    <source>
        <dbReference type="Proteomes" id="UP000180088"/>
    </source>
</evidence>
<keyword evidence="1" id="KW-0472">Membrane</keyword>
<dbReference type="STRING" id="1903179.BI347_13670"/>
<evidence type="ECO:0000313" key="2">
    <source>
        <dbReference type="EMBL" id="OHX14433.1"/>
    </source>
</evidence>
<proteinExistence type="predicted"/>